<dbReference type="Proteomes" id="UP001164929">
    <property type="component" value="Chromosome 1"/>
</dbReference>
<protein>
    <submittedName>
        <fullName evidence="2">Uncharacterized protein</fullName>
    </submittedName>
</protein>
<reference evidence="2 3" key="1">
    <citation type="journal article" date="2023" name="Mol. Ecol. Resour.">
        <title>Chromosome-level genome assembly of a triploid poplar Populus alba 'Berolinensis'.</title>
        <authorList>
            <person name="Chen S."/>
            <person name="Yu Y."/>
            <person name="Wang X."/>
            <person name="Wang S."/>
            <person name="Zhang T."/>
            <person name="Zhou Y."/>
            <person name="He R."/>
            <person name="Meng N."/>
            <person name="Wang Y."/>
            <person name="Liu W."/>
            <person name="Liu Z."/>
            <person name="Liu J."/>
            <person name="Guo Q."/>
            <person name="Huang H."/>
            <person name="Sederoff R.R."/>
            <person name="Wang G."/>
            <person name="Qu G."/>
            <person name="Chen S."/>
        </authorList>
    </citation>
    <scope>NUCLEOTIDE SEQUENCE [LARGE SCALE GENOMIC DNA]</scope>
    <source>
        <strain evidence="2">SC-2020</strain>
    </source>
</reference>
<name>A0AAD6RUH0_9ROSI</name>
<evidence type="ECO:0000313" key="3">
    <source>
        <dbReference type="Proteomes" id="UP001164929"/>
    </source>
</evidence>
<evidence type="ECO:0000313" key="2">
    <source>
        <dbReference type="EMBL" id="KAJ7015269.1"/>
    </source>
</evidence>
<feature type="region of interest" description="Disordered" evidence="1">
    <location>
        <begin position="31"/>
        <end position="55"/>
    </location>
</feature>
<feature type="compositionally biased region" description="Low complexity" evidence="1">
    <location>
        <begin position="43"/>
        <end position="55"/>
    </location>
</feature>
<keyword evidence="3" id="KW-1185">Reference proteome</keyword>
<evidence type="ECO:0000256" key="1">
    <source>
        <dbReference type="SAM" id="MobiDB-lite"/>
    </source>
</evidence>
<dbReference type="AlphaFoldDB" id="A0AAD6RUH0"/>
<comment type="caution">
    <text evidence="2">The sequence shown here is derived from an EMBL/GenBank/DDBJ whole genome shotgun (WGS) entry which is preliminary data.</text>
</comment>
<accession>A0AAD6RUH0</accession>
<proteinExistence type="predicted"/>
<organism evidence="2 3">
    <name type="scientific">Populus alba x Populus x berolinensis</name>
    <dbReference type="NCBI Taxonomy" id="444605"/>
    <lineage>
        <taxon>Eukaryota</taxon>
        <taxon>Viridiplantae</taxon>
        <taxon>Streptophyta</taxon>
        <taxon>Embryophyta</taxon>
        <taxon>Tracheophyta</taxon>
        <taxon>Spermatophyta</taxon>
        <taxon>Magnoliopsida</taxon>
        <taxon>eudicotyledons</taxon>
        <taxon>Gunneridae</taxon>
        <taxon>Pentapetalae</taxon>
        <taxon>rosids</taxon>
        <taxon>fabids</taxon>
        <taxon>Malpighiales</taxon>
        <taxon>Salicaceae</taxon>
        <taxon>Saliceae</taxon>
        <taxon>Populus</taxon>
    </lineage>
</organism>
<sequence>MQPSTSIEDEILRGSEGKTQAINVTAPGGRLLQNSRKLGPGESITGSSSSRSMSFLSSNTSSFNNVGPCFICGHLVHLAKNHLLDQNMFLSLLHRFLQSSKLTKPTKEFNSSFQWI</sequence>
<dbReference type="EMBL" id="JAQIZT010000001">
    <property type="protein sequence ID" value="KAJ7015269.1"/>
    <property type="molecule type" value="Genomic_DNA"/>
</dbReference>
<gene>
    <name evidence="2" type="ORF">NC653_004545</name>
</gene>